<sequence>MFLLFVDNQIHLAEIPEPLFGWARFVLVPLAKAMGFKSRYPAYTTIAGQPEPVPADAAPAAVPEAAAEVAAEAAAEVAVAEAAEAEAEAEAEAAAPEPAADAAAEEAAAPAEEAAAALLVEEPLLAVDPQHMAAA</sequence>
<keyword evidence="3" id="KW-1185">Reference proteome</keyword>
<gene>
    <name evidence="2" type="ORF">TSOC_010290</name>
</gene>
<feature type="compositionally biased region" description="Low complexity" evidence="1">
    <location>
        <begin position="92"/>
        <end position="111"/>
    </location>
</feature>
<dbReference type="EMBL" id="PGGS01000478">
    <property type="protein sequence ID" value="PNH03667.1"/>
    <property type="molecule type" value="Genomic_DNA"/>
</dbReference>
<accession>A0A2J7ZTQ9</accession>
<evidence type="ECO:0000313" key="3">
    <source>
        <dbReference type="Proteomes" id="UP000236333"/>
    </source>
</evidence>
<name>A0A2J7ZTQ9_9CHLO</name>
<dbReference type="OrthoDB" id="532679at2759"/>
<dbReference type="AlphaFoldDB" id="A0A2J7ZTQ9"/>
<comment type="caution">
    <text evidence="2">The sequence shown here is derived from an EMBL/GenBank/DDBJ whole genome shotgun (WGS) entry which is preliminary data.</text>
</comment>
<proteinExistence type="predicted"/>
<evidence type="ECO:0000256" key="1">
    <source>
        <dbReference type="SAM" id="MobiDB-lite"/>
    </source>
</evidence>
<reference evidence="2 3" key="1">
    <citation type="journal article" date="2017" name="Mol. Biol. Evol.">
        <title>The 4-celled Tetrabaena socialis nuclear genome reveals the essential components for genetic control of cell number at the origin of multicellularity in the volvocine lineage.</title>
        <authorList>
            <person name="Featherston J."/>
            <person name="Arakaki Y."/>
            <person name="Hanschen E.R."/>
            <person name="Ferris P.J."/>
            <person name="Michod R.E."/>
            <person name="Olson B.J.S.C."/>
            <person name="Nozaki H."/>
            <person name="Durand P.M."/>
        </authorList>
    </citation>
    <scope>NUCLEOTIDE SEQUENCE [LARGE SCALE GENOMIC DNA]</scope>
    <source>
        <strain evidence="2 3">NIES-571</strain>
    </source>
</reference>
<evidence type="ECO:0000313" key="2">
    <source>
        <dbReference type="EMBL" id="PNH03667.1"/>
    </source>
</evidence>
<protein>
    <submittedName>
        <fullName evidence="2">Uncharacterized protein</fullName>
    </submittedName>
</protein>
<dbReference type="Proteomes" id="UP000236333">
    <property type="component" value="Unassembled WGS sequence"/>
</dbReference>
<organism evidence="2 3">
    <name type="scientific">Tetrabaena socialis</name>
    <dbReference type="NCBI Taxonomy" id="47790"/>
    <lineage>
        <taxon>Eukaryota</taxon>
        <taxon>Viridiplantae</taxon>
        <taxon>Chlorophyta</taxon>
        <taxon>core chlorophytes</taxon>
        <taxon>Chlorophyceae</taxon>
        <taxon>CS clade</taxon>
        <taxon>Chlamydomonadales</taxon>
        <taxon>Tetrabaenaceae</taxon>
        <taxon>Tetrabaena</taxon>
    </lineage>
</organism>
<feature type="region of interest" description="Disordered" evidence="1">
    <location>
        <begin position="81"/>
        <end position="111"/>
    </location>
</feature>